<name>A0A1R1YQC6_9FUNG</name>
<proteinExistence type="predicted"/>
<dbReference type="PANTHER" id="PTHR11066">
    <property type="entry name" value="ACYL-COA THIOESTERASE"/>
    <property type="match status" value="1"/>
</dbReference>
<dbReference type="OrthoDB" id="68328at2759"/>
<feature type="domain" description="Acyl-CoA thioesterase 2 C-terminal" evidence="1">
    <location>
        <begin position="88"/>
        <end position="181"/>
    </location>
</feature>
<dbReference type="SUPFAM" id="SSF54637">
    <property type="entry name" value="Thioesterase/thiol ester dehydrase-isomerase"/>
    <property type="match status" value="1"/>
</dbReference>
<dbReference type="CDD" id="cd03444">
    <property type="entry name" value="Thioesterase_II_repeat1"/>
    <property type="match status" value="1"/>
</dbReference>
<organism evidence="2 3">
    <name type="scientific">Smittium culicis</name>
    <dbReference type="NCBI Taxonomy" id="133412"/>
    <lineage>
        <taxon>Eukaryota</taxon>
        <taxon>Fungi</taxon>
        <taxon>Fungi incertae sedis</taxon>
        <taxon>Zoopagomycota</taxon>
        <taxon>Kickxellomycotina</taxon>
        <taxon>Harpellomycetes</taxon>
        <taxon>Harpellales</taxon>
        <taxon>Legeriomycetaceae</taxon>
        <taxon>Smittium</taxon>
    </lineage>
</organism>
<dbReference type="Gene3D" id="3.10.129.10">
    <property type="entry name" value="Hotdog Thioesterase"/>
    <property type="match status" value="1"/>
</dbReference>
<evidence type="ECO:0000313" key="2">
    <source>
        <dbReference type="EMBL" id="OMJ29055.1"/>
    </source>
</evidence>
<dbReference type="EMBL" id="LSSM01000395">
    <property type="protein sequence ID" value="OMJ29055.1"/>
    <property type="molecule type" value="Genomic_DNA"/>
</dbReference>
<dbReference type="GO" id="GO:0009062">
    <property type="term" value="P:fatty acid catabolic process"/>
    <property type="evidence" value="ECO:0007669"/>
    <property type="project" value="TreeGrafter"/>
</dbReference>
<dbReference type="InterPro" id="IPR029069">
    <property type="entry name" value="HotDog_dom_sf"/>
</dbReference>
<sequence>MPIVNSPESYEQVLSCTGDRNIFNITESGKVEFSTASGKVEAETRFIGHPENPTIGANQLNDIGLSPVLLWWYKANLPASESLTQYTNFEHQSMVTYHSDYQLIFTSLLPHSSIGNRSREELLSMMVSLDHSVWFHDTVYGHEWLLYRMESHRASYGRVLLVGKLFNMSGKLVVSVVQEGYLKQSNSYLEKKDPKTIYVNYPKII</sequence>
<accession>A0A1R1YQC6</accession>
<dbReference type="InterPro" id="IPR003703">
    <property type="entry name" value="Acyl_CoA_thio"/>
</dbReference>
<dbReference type="GO" id="GO:0005782">
    <property type="term" value="C:peroxisomal matrix"/>
    <property type="evidence" value="ECO:0007669"/>
    <property type="project" value="TreeGrafter"/>
</dbReference>
<dbReference type="GO" id="GO:0006637">
    <property type="term" value="P:acyl-CoA metabolic process"/>
    <property type="evidence" value="ECO:0007669"/>
    <property type="project" value="InterPro"/>
</dbReference>
<dbReference type="GO" id="GO:0047617">
    <property type="term" value="F:fatty acyl-CoA hydrolase activity"/>
    <property type="evidence" value="ECO:0007669"/>
    <property type="project" value="InterPro"/>
</dbReference>
<dbReference type="AlphaFoldDB" id="A0A1R1YQC6"/>
<protein>
    <submittedName>
        <fullName evidence="2">Acyl-coenzyme A thioesterase 8</fullName>
    </submittedName>
</protein>
<evidence type="ECO:0000313" key="3">
    <source>
        <dbReference type="Proteomes" id="UP000187429"/>
    </source>
</evidence>
<gene>
    <name evidence="2" type="ORF">AYI69_g1447</name>
</gene>
<evidence type="ECO:0000259" key="1">
    <source>
        <dbReference type="Pfam" id="PF02551"/>
    </source>
</evidence>
<dbReference type="InterPro" id="IPR025652">
    <property type="entry name" value="TesB_C"/>
</dbReference>
<dbReference type="Proteomes" id="UP000187429">
    <property type="component" value="Unassembled WGS sequence"/>
</dbReference>
<reference evidence="3" key="1">
    <citation type="submission" date="2017-01" db="EMBL/GenBank/DDBJ databases">
        <authorList>
            <person name="Wang Y."/>
            <person name="White M."/>
            <person name="Kvist S."/>
            <person name="Moncalvo J.-M."/>
        </authorList>
    </citation>
    <scope>NUCLEOTIDE SEQUENCE [LARGE SCALE GENOMIC DNA]</scope>
    <source>
        <strain evidence="3">ID-206-W2</strain>
    </source>
</reference>
<comment type="caution">
    <text evidence="2">The sequence shown here is derived from an EMBL/GenBank/DDBJ whole genome shotgun (WGS) entry which is preliminary data.</text>
</comment>
<dbReference type="PANTHER" id="PTHR11066:SF34">
    <property type="entry name" value="ACYL-COENZYME A THIOESTERASE 8"/>
    <property type="match status" value="1"/>
</dbReference>
<dbReference type="Pfam" id="PF02551">
    <property type="entry name" value="Acyl_CoA_thio"/>
    <property type="match status" value="1"/>
</dbReference>
<keyword evidence="3" id="KW-1185">Reference proteome</keyword>